<dbReference type="EMBL" id="MDEN01000053">
    <property type="protein sequence ID" value="OCX24866.1"/>
    <property type="molecule type" value="Genomic_DNA"/>
</dbReference>
<evidence type="ECO:0000256" key="4">
    <source>
        <dbReference type="ARBA" id="ARBA00022801"/>
    </source>
</evidence>
<keyword evidence="5" id="KW-0326">Glycosidase</keyword>
<dbReference type="OrthoDB" id="9786661at2"/>
<organism evidence="7 8">
    <name type="scientific">Pseudomonas graminis</name>
    <dbReference type="NCBI Taxonomy" id="158627"/>
    <lineage>
        <taxon>Bacteria</taxon>
        <taxon>Pseudomonadati</taxon>
        <taxon>Pseudomonadota</taxon>
        <taxon>Gammaproteobacteria</taxon>
        <taxon>Pseudomonadales</taxon>
        <taxon>Pseudomonadaceae</taxon>
        <taxon>Pseudomonas</taxon>
    </lineage>
</organism>
<dbReference type="SUPFAM" id="SSF51445">
    <property type="entry name" value="(Trans)glycosidases"/>
    <property type="match status" value="1"/>
</dbReference>
<dbReference type="AlphaFoldDB" id="A0A1C2ED30"/>
<dbReference type="PANTHER" id="PTHR30480">
    <property type="entry name" value="BETA-HEXOSAMINIDASE-RELATED"/>
    <property type="match status" value="1"/>
</dbReference>
<evidence type="ECO:0000256" key="1">
    <source>
        <dbReference type="ARBA" id="ARBA00001231"/>
    </source>
</evidence>
<evidence type="ECO:0000256" key="5">
    <source>
        <dbReference type="ARBA" id="ARBA00023295"/>
    </source>
</evidence>
<dbReference type="PANTHER" id="PTHR30480:SF13">
    <property type="entry name" value="BETA-HEXOSAMINIDASE"/>
    <property type="match status" value="1"/>
</dbReference>
<keyword evidence="4 7" id="KW-0378">Hydrolase</keyword>
<gene>
    <name evidence="7" type="ORF">BBI10_04430</name>
</gene>
<accession>A0A1C2ED30</accession>
<sequence length="361" mass="37815">MSHDELQRAARSVLMPAIAGLALDEPVRRHLHAGGVSVLLGETRDEYLARSMSFERRREETDGQFSAIAREAAVCAAAPVLIAVDQELGGIQRLHGLVPGMPASAELTHMSTRDIESRCYEMASSARVMGVNLFLAPIVDVVTGANPWLHQRHLGADPAEVARIACAFIRGVQRAGVIATAKHFPGHYQVEQDPAVERAFVPDDAAALSDGLDVFRQVIAAGVGAIMPGPAVFPALDPHRSASTSAAVIGLLRDALGFGGLIVSDDLDAVSILRGNSIADTAVAALNAGAHLLLLSAEAGLDDIARAIVDAVINGGLDAQTLLAAAHTVRAQAHASRAQVDSGLYVSYPVSGGHLTRRVMI</sequence>
<dbReference type="Gene3D" id="3.20.20.300">
    <property type="entry name" value="Glycoside hydrolase, family 3, N-terminal domain"/>
    <property type="match status" value="1"/>
</dbReference>
<dbReference type="GO" id="GO:0005975">
    <property type="term" value="P:carbohydrate metabolic process"/>
    <property type="evidence" value="ECO:0007669"/>
    <property type="project" value="InterPro"/>
</dbReference>
<feature type="domain" description="Glycoside hydrolase family 3 N-terminal" evidence="6">
    <location>
        <begin position="68"/>
        <end position="327"/>
    </location>
</feature>
<evidence type="ECO:0000313" key="7">
    <source>
        <dbReference type="EMBL" id="OCX24866.1"/>
    </source>
</evidence>
<evidence type="ECO:0000256" key="2">
    <source>
        <dbReference type="ARBA" id="ARBA00005336"/>
    </source>
</evidence>
<dbReference type="EC" id="3.2.1.52" evidence="3"/>
<evidence type="ECO:0000259" key="6">
    <source>
        <dbReference type="Pfam" id="PF00933"/>
    </source>
</evidence>
<dbReference type="InterPro" id="IPR050226">
    <property type="entry name" value="NagZ_Beta-hexosaminidase"/>
</dbReference>
<evidence type="ECO:0000256" key="3">
    <source>
        <dbReference type="ARBA" id="ARBA00012663"/>
    </source>
</evidence>
<dbReference type="Pfam" id="PF00933">
    <property type="entry name" value="Glyco_hydro_3"/>
    <property type="match status" value="1"/>
</dbReference>
<dbReference type="InterPro" id="IPR017853">
    <property type="entry name" value="GH"/>
</dbReference>
<dbReference type="GO" id="GO:0004563">
    <property type="term" value="F:beta-N-acetylhexosaminidase activity"/>
    <property type="evidence" value="ECO:0007669"/>
    <property type="project" value="UniProtKB-EC"/>
</dbReference>
<dbReference type="InterPro" id="IPR036962">
    <property type="entry name" value="Glyco_hydro_3_N_sf"/>
</dbReference>
<evidence type="ECO:0000313" key="8">
    <source>
        <dbReference type="Proteomes" id="UP000095143"/>
    </source>
</evidence>
<comment type="catalytic activity">
    <reaction evidence="1">
        <text>Hydrolysis of terminal non-reducing N-acetyl-D-hexosamine residues in N-acetyl-beta-D-hexosaminides.</text>
        <dbReference type="EC" id="3.2.1.52"/>
    </reaction>
</comment>
<name>A0A1C2ED30_9PSED</name>
<dbReference type="RefSeq" id="WP_065987141.1">
    <property type="nucleotide sequence ID" value="NZ_MDEN01000053.1"/>
</dbReference>
<dbReference type="InterPro" id="IPR001764">
    <property type="entry name" value="Glyco_hydro_3_N"/>
</dbReference>
<comment type="similarity">
    <text evidence="2">Belongs to the glycosyl hydrolase 3 family.</text>
</comment>
<dbReference type="Proteomes" id="UP000095143">
    <property type="component" value="Unassembled WGS sequence"/>
</dbReference>
<proteinExistence type="inferred from homology"/>
<protein>
    <recommendedName>
        <fullName evidence="3">beta-N-acetylhexosaminidase</fullName>
        <ecNumber evidence="3">3.2.1.52</ecNumber>
    </recommendedName>
</protein>
<dbReference type="GO" id="GO:0009254">
    <property type="term" value="P:peptidoglycan turnover"/>
    <property type="evidence" value="ECO:0007669"/>
    <property type="project" value="TreeGrafter"/>
</dbReference>
<reference evidence="7 8" key="1">
    <citation type="submission" date="2016-08" db="EMBL/GenBank/DDBJ databases">
        <title>Whole genome sequence of Pseudomonas graminis strain UASWS1507, a potential biological control agent for agriculture.</title>
        <authorList>
            <person name="Crovadore J."/>
            <person name="Calmin G."/>
            <person name="Chablais R."/>
            <person name="Cochard B."/>
            <person name="Lefort F."/>
        </authorList>
    </citation>
    <scope>NUCLEOTIDE SEQUENCE [LARGE SCALE GENOMIC DNA]</scope>
    <source>
        <strain evidence="7 8">UASWS1507</strain>
    </source>
</reference>
<comment type="caution">
    <text evidence="7">The sequence shown here is derived from an EMBL/GenBank/DDBJ whole genome shotgun (WGS) entry which is preliminary data.</text>
</comment>